<name>A0ABN8T2M9_9CNID</name>
<evidence type="ECO:0000256" key="7">
    <source>
        <dbReference type="ARBA" id="ARBA00022741"/>
    </source>
</evidence>
<gene>
    <name evidence="19" type="ORF">PEVE_00035774</name>
</gene>
<comment type="subcellular location">
    <subcellularLocation>
        <location evidence="1">Cell membrane</location>
        <topology evidence="1">Single-pass type I membrane protein</topology>
    </subcellularLocation>
</comment>
<keyword evidence="10" id="KW-1133">Transmembrane helix</keyword>
<dbReference type="InterPro" id="IPR055163">
    <property type="entry name" value="ALK/LTK-like_GRD"/>
</dbReference>
<organism evidence="19 20">
    <name type="scientific">Porites evermanni</name>
    <dbReference type="NCBI Taxonomy" id="104178"/>
    <lineage>
        <taxon>Eukaryota</taxon>
        <taxon>Metazoa</taxon>
        <taxon>Cnidaria</taxon>
        <taxon>Anthozoa</taxon>
        <taxon>Hexacorallia</taxon>
        <taxon>Scleractinia</taxon>
        <taxon>Fungiina</taxon>
        <taxon>Poritidae</taxon>
        <taxon>Porites</taxon>
    </lineage>
</organism>
<keyword evidence="8" id="KW-0418">Kinase</keyword>
<accession>A0ABN8T2M9</accession>
<keyword evidence="12" id="KW-0829">Tyrosine-protein kinase</keyword>
<reference evidence="19 20" key="1">
    <citation type="submission" date="2022-05" db="EMBL/GenBank/DDBJ databases">
        <authorList>
            <consortium name="Genoscope - CEA"/>
            <person name="William W."/>
        </authorList>
    </citation>
    <scope>NUCLEOTIDE SEQUENCE [LARGE SCALE GENOMIC DNA]</scope>
</reference>
<feature type="compositionally biased region" description="Polar residues" evidence="16">
    <location>
        <begin position="255"/>
        <end position="266"/>
    </location>
</feature>
<dbReference type="Pfam" id="PF12810">
    <property type="entry name" value="ALK_LTK_GRD"/>
    <property type="match status" value="1"/>
</dbReference>
<evidence type="ECO:0000256" key="4">
    <source>
        <dbReference type="ARBA" id="ARBA00022679"/>
    </source>
</evidence>
<evidence type="ECO:0000313" key="20">
    <source>
        <dbReference type="Proteomes" id="UP001159427"/>
    </source>
</evidence>
<keyword evidence="6 17" id="KW-0732">Signal</keyword>
<feature type="chain" id="PRO_5046569721" description="receptor protein-tyrosine kinase" evidence="17">
    <location>
        <begin position="17"/>
        <end position="367"/>
    </location>
</feature>
<evidence type="ECO:0000256" key="13">
    <source>
        <dbReference type="ARBA" id="ARBA00023157"/>
    </source>
</evidence>
<keyword evidence="5" id="KW-0812">Transmembrane</keyword>
<dbReference type="EC" id="2.7.10.1" evidence="2"/>
<proteinExistence type="predicted"/>
<dbReference type="PANTHER" id="PTHR31535:SF3">
    <property type="entry name" value="REGULATORY PROTEIN ZESTE"/>
    <property type="match status" value="1"/>
</dbReference>
<evidence type="ECO:0000256" key="10">
    <source>
        <dbReference type="ARBA" id="ARBA00022989"/>
    </source>
</evidence>
<feature type="domain" description="Apple" evidence="18">
    <location>
        <begin position="9"/>
        <end position="104"/>
    </location>
</feature>
<evidence type="ECO:0000256" key="14">
    <source>
        <dbReference type="ARBA" id="ARBA00023170"/>
    </source>
</evidence>
<evidence type="ECO:0000256" key="17">
    <source>
        <dbReference type="SAM" id="SignalP"/>
    </source>
</evidence>
<dbReference type="PANTHER" id="PTHR31535">
    <property type="match status" value="1"/>
</dbReference>
<evidence type="ECO:0000256" key="3">
    <source>
        <dbReference type="ARBA" id="ARBA00022475"/>
    </source>
</evidence>
<evidence type="ECO:0000256" key="15">
    <source>
        <dbReference type="ARBA" id="ARBA00023180"/>
    </source>
</evidence>
<evidence type="ECO:0000256" key="9">
    <source>
        <dbReference type="ARBA" id="ARBA00022840"/>
    </source>
</evidence>
<evidence type="ECO:0000256" key="2">
    <source>
        <dbReference type="ARBA" id="ARBA00011902"/>
    </source>
</evidence>
<evidence type="ECO:0000259" key="18">
    <source>
        <dbReference type="PROSITE" id="PS50948"/>
    </source>
</evidence>
<evidence type="ECO:0000256" key="6">
    <source>
        <dbReference type="ARBA" id="ARBA00022729"/>
    </source>
</evidence>
<dbReference type="InterPro" id="IPR003609">
    <property type="entry name" value="Pan_app"/>
</dbReference>
<dbReference type="EMBL" id="CALNXI010005590">
    <property type="protein sequence ID" value="CAH3198109.1"/>
    <property type="molecule type" value="Genomic_DNA"/>
</dbReference>
<keyword evidence="14" id="KW-0675">Receptor</keyword>
<keyword evidence="20" id="KW-1185">Reference proteome</keyword>
<keyword evidence="4" id="KW-0808">Transferase</keyword>
<dbReference type="Pfam" id="PF00024">
    <property type="entry name" value="PAN_1"/>
    <property type="match status" value="1"/>
</dbReference>
<keyword evidence="13" id="KW-1015">Disulfide bond</keyword>
<keyword evidence="9" id="KW-0067">ATP-binding</keyword>
<dbReference type="PROSITE" id="PS50948">
    <property type="entry name" value="PAN"/>
    <property type="match status" value="1"/>
</dbReference>
<dbReference type="SMART" id="SM00473">
    <property type="entry name" value="PAN_AP"/>
    <property type="match status" value="1"/>
</dbReference>
<evidence type="ECO:0000256" key="11">
    <source>
        <dbReference type="ARBA" id="ARBA00023136"/>
    </source>
</evidence>
<keyword evidence="3" id="KW-1003">Cell membrane</keyword>
<keyword evidence="11" id="KW-0472">Membrane</keyword>
<evidence type="ECO:0000256" key="16">
    <source>
        <dbReference type="SAM" id="MobiDB-lite"/>
    </source>
</evidence>
<feature type="region of interest" description="Disordered" evidence="16">
    <location>
        <begin position="223"/>
        <end position="275"/>
    </location>
</feature>
<evidence type="ECO:0000313" key="19">
    <source>
        <dbReference type="EMBL" id="CAH3198109.1"/>
    </source>
</evidence>
<dbReference type="SUPFAM" id="SSF57414">
    <property type="entry name" value="Hairpin loop containing domain-like"/>
    <property type="match status" value="1"/>
</dbReference>
<protein>
    <recommendedName>
        <fullName evidence="2">receptor protein-tyrosine kinase</fullName>
        <ecNumber evidence="2">2.7.10.1</ecNumber>
    </recommendedName>
</protein>
<feature type="signal peptide" evidence="17">
    <location>
        <begin position="1"/>
        <end position="16"/>
    </location>
</feature>
<keyword evidence="15" id="KW-0325">Glycoprotein</keyword>
<keyword evidence="7" id="KW-0547">Nucleotide-binding</keyword>
<evidence type="ECO:0000256" key="5">
    <source>
        <dbReference type="ARBA" id="ARBA00022692"/>
    </source>
</evidence>
<evidence type="ECO:0000256" key="1">
    <source>
        <dbReference type="ARBA" id="ARBA00004251"/>
    </source>
</evidence>
<sequence length="367" mass="36679">MEVLFILICITPPVSLLLIREDMRRSSTVRTKDNHVLRGYNISKQRTYDLLSCAQLCLARSNCMSFNYENIENGDCELNKEATDSSIHGALTTQRGYTFGQFVNLSVSRTSLEGKVTLNNGIQIWTVPVTGTYVIEATGGSGGNGSYGTPSKPLPWTLGGLGAKTLGSFKLSQGSQIKILVGQEGGTSITFVERPGGGGGGTFVALSDDTPLIIAGGGGGGGTARNQFNDGDPGQATANGTQCGGTGGSGGQLCNADTGNSDSSLRSGAGAGLRGDGTSSIAIATKALSFTKGGTGGTCPASNGGFGGGGFAMVNGGGGGGYSGGGVVGTPTKGTAGGGGSYNAGTDQKNIAGVNKGDGEVVITLIR</sequence>
<evidence type="ECO:0000256" key="12">
    <source>
        <dbReference type="ARBA" id="ARBA00023137"/>
    </source>
</evidence>
<feature type="compositionally biased region" description="Gly residues" evidence="16">
    <location>
        <begin position="242"/>
        <end position="251"/>
    </location>
</feature>
<evidence type="ECO:0000256" key="8">
    <source>
        <dbReference type="ARBA" id="ARBA00022777"/>
    </source>
</evidence>
<dbReference type="Proteomes" id="UP001159427">
    <property type="component" value="Unassembled WGS sequence"/>
</dbReference>
<dbReference type="Gene3D" id="3.50.4.10">
    <property type="entry name" value="Hepatocyte Growth Factor"/>
    <property type="match status" value="1"/>
</dbReference>
<comment type="caution">
    <text evidence="19">The sequence shown here is derived from an EMBL/GenBank/DDBJ whole genome shotgun (WGS) entry which is preliminary data.</text>
</comment>